<dbReference type="GeneID" id="84586688"/>
<protein>
    <submittedName>
        <fullName evidence="1">Phage protein</fullName>
    </submittedName>
</protein>
<name>A0A379F579_PROVU</name>
<sequence length="157" mass="17821">MMGEIKISGLSELAQRMQDIARKTRNQSARKAMNAGASALKQEIKHRVPILKETVPHRRKGTIKRNIRSKTKVQRNGQVKTRIWVKSLSGKKVSAFKQATGKSAALNPNDPFYWWFVEFGTAKMPAQPFMRPSFEAKKEATAKVIVQTLKEDIEKAR</sequence>
<dbReference type="Pfam" id="PF04883">
    <property type="entry name" value="HK97-gp10_like"/>
    <property type="match status" value="1"/>
</dbReference>
<dbReference type="NCBIfam" id="TIGR01725">
    <property type="entry name" value="phge_HK97_gp10"/>
    <property type="match status" value="1"/>
</dbReference>
<dbReference type="Proteomes" id="UP000254331">
    <property type="component" value="Unassembled WGS sequence"/>
</dbReference>
<dbReference type="InterPro" id="IPR010064">
    <property type="entry name" value="HK97-gp10_tail"/>
</dbReference>
<gene>
    <name evidence="1" type="ORF">NCTC10376_00358</name>
</gene>
<evidence type="ECO:0000313" key="1">
    <source>
        <dbReference type="EMBL" id="SUC14552.1"/>
    </source>
</evidence>
<accession>A0A379F579</accession>
<evidence type="ECO:0000313" key="2">
    <source>
        <dbReference type="Proteomes" id="UP000254331"/>
    </source>
</evidence>
<dbReference type="AlphaFoldDB" id="A0A379F579"/>
<organism evidence="1 2">
    <name type="scientific">Proteus vulgaris</name>
    <dbReference type="NCBI Taxonomy" id="585"/>
    <lineage>
        <taxon>Bacteria</taxon>
        <taxon>Pseudomonadati</taxon>
        <taxon>Pseudomonadota</taxon>
        <taxon>Gammaproteobacteria</taxon>
        <taxon>Enterobacterales</taxon>
        <taxon>Morganellaceae</taxon>
        <taxon>Proteus</taxon>
    </lineage>
</organism>
<dbReference type="EMBL" id="UGTW01000001">
    <property type="protein sequence ID" value="SUC14552.1"/>
    <property type="molecule type" value="Genomic_DNA"/>
</dbReference>
<proteinExistence type="predicted"/>
<dbReference type="RefSeq" id="WP_036976749.1">
    <property type="nucleotide sequence ID" value="NZ_CP033736.1"/>
</dbReference>
<reference evidence="1 2" key="1">
    <citation type="submission" date="2018-06" db="EMBL/GenBank/DDBJ databases">
        <authorList>
            <consortium name="Pathogen Informatics"/>
            <person name="Doyle S."/>
        </authorList>
    </citation>
    <scope>NUCLEOTIDE SEQUENCE [LARGE SCALE GENOMIC DNA]</scope>
    <source>
        <strain evidence="1 2">NCTC10376</strain>
    </source>
</reference>